<evidence type="ECO:0000313" key="1">
    <source>
        <dbReference type="EMBL" id="QJA46590.1"/>
    </source>
</evidence>
<organism evidence="1">
    <name type="scientific">viral metagenome</name>
    <dbReference type="NCBI Taxonomy" id="1070528"/>
    <lineage>
        <taxon>unclassified sequences</taxon>
        <taxon>metagenomes</taxon>
        <taxon>organismal metagenomes</taxon>
    </lineage>
</organism>
<gene>
    <name evidence="1" type="ORF">TM448A00456_0030</name>
    <name evidence="2" type="ORF">TM448B00301_0036</name>
</gene>
<sequence length="67" mass="8145">MVEVVCAHHWYIEEAKDKTSEGVCKKCGEVRTFFNVEPHLEGYYDWERRRQTGIVLTKRDRMWVERI</sequence>
<protein>
    <submittedName>
        <fullName evidence="1">Uncharacterized protein</fullName>
    </submittedName>
</protein>
<proteinExistence type="predicted"/>
<reference evidence="1" key="1">
    <citation type="submission" date="2020-03" db="EMBL/GenBank/DDBJ databases">
        <title>The deep terrestrial virosphere.</title>
        <authorList>
            <person name="Holmfeldt K."/>
            <person name="Nilsson E."/>
            <person name="Simone D."/>
            <person name="Lopez-Fernandez M."/>
            <person name="Wu X."/>
            <person name="de Brujin I."/>
            <person name="Lundin D."/>
            <person name="Andersson A."/>
            <person name="Bertilsson S."/>
            <person name="Dopson M."/>
        </authorList>
    </citation>
    <scope>NUCLEOTIDE SEQUENCE</scope>
    <source>
        <strain evidence="1">TM448A00456</strain>
        <strain evidence="2">TM448B00301</strain>
    </source>
</reference>
<name>A0A6H1ZHB6_9ZZZZ</name>
<dbReference type="EMBL" id="MT144015">
    <property type="protein sequence ID" value="QJA46590.1"/>
    <property type="molecule type" value="Genomic_DNA"/>
</dbReference>
<accession>A0A6H1ZHB6</accession>
<dbReference type="AlphaFoldDB" id="A0A6H1ZHB6"/>
<evidence type="ECO:0000313" key="2">
    <source>
        <dbReference type="EMBL" id="QJH94794.1"/>
    </source>
</evidence>
<dbReference type="EMBL" id="MT144606">
    <property type="protein sequence ID" value="QJH94794.1"/>
    <property type="molecule type" value="Genomic_DNA"/>
</dbReference>